<dbReference type="AlphaFoldDB" id="A0A835I3F6"/>
<evidence type="ECO:0000313" key="2">
    <source>
        <dbReference type="EMBL" id="KAF9611915.1"/>
    </source>
</evidence>
<organism evidence="2 3">
    <name type="scientific">Coptis chinensis</name>
    <dbReference type="NCBI Taxonomy" id="261450"/>
    <lineage>
        <taxon>Eukaryota</taxon>
        <taxon>Viridiplantae</taxon>
        <taxon>Streptophyta</taxon>
        <taxon>Embryophyta</taxon>
        <taxon>Tracheophyta</taxon>
        <taxon>Spermatophyta</taxon>
        <taxon>Magnoliopsida</taxon>
        <taxon>Ranunculales</taxon>
        <taxon>Ranunculaceae</taxon>
        <taxon>Coptidoideae</taxon>
        <taxon>Coptis</taxon>
    </lineage>
</organism>
<name>A0A835I3F6_9MAGN</name>
<dbReference type="Proteomes" id="UP000631114">
    <property type="component" value="Unassembled WGS sequence"/>
</dbReference>
<dbReference type="OrthoDB" id="1667577at2759"/>
<dbReference type="Gene3D" id="1.20.120.1240">
    <property type="entry name" value="Dynamin, middle domain"/>
    <property type="match status" value="1"/>
</dbReference>
<evidence type="ECO:0000313" key="3">
    <source>
        <dbReference type="Proteomes" id="UP000631114"/>
    </source>
</evidence>
<accession>A0A835I3F6</accession>
<evidence type="ECO:0000256" key="1">
    <source>
        <dbReference type="SAM" id="MobiDB-lite"/>
    </source>
</evidence>
<feature type="compositionally biased region" description="Basic and acidic residues" evidence="1">
    <location>
        <begin position="13"/>
        <end position="29"/>
    </location>
</feature>
<feature type="region of interest" description="Disordered" evidence="1">
    <location>
        <begin position="1"/>
        <end position="29"/>
    </location>
</feature>
<keyword evidence="3" id="KW-1185">Reference proteome</keyword>
<gene>
    <name evidence="2" type="ORF">IFM89_036731</name>
</gene>
<dbReference type="EMBL" id="JADFTS010000004">
    <property type="protein sequence ID" value="KAF9611915.1"/>
    <property type="molecule type" value="Genomic_DNA"/>
</dbReference>
<reference evidence="2 3" key="1">
    <citation type="submission" date="2020-10" db="EMBL/GenBank/DDBJ databases">
        <title>The Coptis chinensis genome and diversification of protoberbering-type alkaloids.</title>
        <authorList>
            <person name="Wang B."/>
            <person name="Shu S."/>
            <person name="Song C."/>
            <person name="Liu Y."/>
        </authorList>
    </citation>
    <scope>NUCLEOTIDE SEQUENCE [LARGE SCALE GENOMIC DNA]</scope>
    <source>
        <strain evidence="2">HL-2020</strain>
        <tissue evidence="2">Leaf</tissue>
    </source>
</reference>
<proteinExistence type="predicted"/>
<comment type="caution">
    <text evidence="2">The sequence shown here is derived from an EMBL/GenBank/DDBJ whole genome shotgun (WGS) entry which is preliminary data.</text>
</comment>
<protein>
    <submittedName>
        <fullName evidence="2">Uncharacterized protein</fullName>
    </submittedName>
</protein>
<sequence>MSMTERAPVLYGRGDKMTKNKERDSRELKQYPTLRVEVTNAGCGSLDRMRDESKKATLKLVDMESSYLTVEFFRKLPQDIEKGGNPTHSIFDRYKDSYLRQIKQEQLSRLMWELAELHPEVCCVLSSP</sequence>